<dbReference type="Pfam" id="PF10934">
    <property type="entry name" value="Sheath_initiator"/>
    <property type="match status" value="1"/>
</dbReference>
<sequence length="157" mass="17633">MPNLFPLVGAGAGTGLGAEALLAGGKMGKIPFGRSPKFDHSLGEFITTPTGKIAECTDTEAWVEWCQKALRARRYTHLVYSRSYGQEYDDLIARHLSRQANEMEIVRITTETLKVDPRTADVRHFTWEWENEKCSFQCEIVNVRGEQKNIKGSVVIS</sequence>
<comment type="caution">
    <text evidence="1">The sequence shown here is derived from an EMBL/GenBank/DDBJ whole genome shotgun (WGS) entry which is preliminary data.</text>
</comment>
<name>A0A1C0ZSJ4_9BACL</name>
<protein>
    <submittedName>
        <fullName evidence="1">Uncharacterized protein</fullName>
    </submittedName>
</protein>
<organism evidence="1 2">
    <name type="scientific">Paenibacillus pectinilyticus</name>
    <dbReference type="NCBI Taxonomy" id="512399"/>
    <lineage>
        <taxon>Bacteria</taxon>
        <taxon>Bacillati</taxon>
        <taxon>Bacillota</taxon>
        <taxon>Bacilli</taxon>
        <taxon>Bacillales</taxon>
        <taxon>Paenibacillaceae</taxon>
        <taxon>Paenibacillus</taxon>
    </lineage>
</organism>
<dbReference type="STRING" id="512399.A8709_04630"/>
<dbReference type="OrthoDB" id="89089at2"/>
<dbReference type="AlphaFoldDB" id="A0A1C0ZSJ4"/>
<reference evidence="2" key="1">
    <citation type="submission" date="2016-05" db="EMBL/GenBank/DDBJ databases">
        <title>Paenibacillus oryzae. sp. nov., isolated from the rice root.</title>
        <authorList>
            <person name="Zhang J."/>
            <person name="Zhang X."/>
        </authorList>
    </citation>
    <scope>NUCLEOTIDE SEQUENCE [LARGE SCALE GENOMIC DNA]</scope>
    <source>
        <strain evidence="2">KCTC13222</strain>
    </source>
</reference>
<evidence type="ECO:0000313" key="1">
    <source>
        <dbReference type="EMBL" id="OCT10993.1"/>
    </source>
</evidence>
<dbReference type="EMBL" id="LYPC01000028">
    <property type="protein sequence ID" value="OCT10993.1"/>
    <property type="molecule type" value="Genomic_DNA"/>
</dbReference>
<proteinExistence type="predicted"/>
<keyword evidence="2" id="KW-1185">Reference proteome</keyword>
<gene>
    <name evidence="1" type="ORF">A8709_04630</name>
</gene>
<dbReference type="RefSeq" id="WP_065857622.1">
    <property type="nucleotide sequence ID" value="NZ_LYPC01000028.1"/>
</dbReference>
<evidence type="ECO:0000313" key="2">
    <source>
        <dbReference type="Proteomes" id="UP000093309"/>
    </source>
</evidence>
<accession>A0A1C0ZSJ4</accession>
<dbReference type="InterPro" id="IPR020288">
    <property type="entry name" value="Sheath_initiator"/>
</dbReference>
<dbReference type="Proteomes" id="UP000093309">
    <property type="component" value="Unassembled WGS sequence"/>
</dbReference>